<evidence type="ECO:0000313" key="3">
    <source>
        <dbReference type="Proteomes" id="UP001283361"/>
    </source>
</evidence>
<dbReference type="Gene3D" id="3.10.100.10">
    <property type="entry name" value="Mannose-Binding Protein A, subunit A"/>
    <property type="match status" value="1"/>
</dbReference>
<dbReference type="PROSITE" id="PS50041">
    <property type="entry name" value="C_TYPE_LECTIN_2"/>
    <property type="match status" value="1"/>
</dbReference>
<gene>
    <name evidence="2" type="ORF">RRG08_063339</name>
</gene>
<comment type="caution">
    <text evidence="2">The sequence shown here is derived from an EMBL/GenBank/DDBJ whole genome shotgun (WGS) entry which is preliminary data.</text>
</comment>
<name>A0AAE1EA10_9GAST</name>
<dbReference type="Proteomes" id="UP001283361">
    <property type="component" value="Unassembled WGS sequence"/>
</dbReference>
<proteinExistence type="predicted"/>
<dbReference type="InterPro" id="IPR016187">
    <property type="entry name" value="CTDL_fold"/>
</dbReference>
<dbReference type="EMBL" id="JAWDGP010000603">
    <property type="protein sequence ID" value="KAK3798990.1"/>
    <property type="molecule type" value="Genomic_DNA"/>
</dbReference>
<dbReference type="InterPro" id="IPR001304">
    <property type="entry name" value="C-type_lectin-like"/>
</dbReference>
<dbReference type="AlphaFoldDB" id="A0AAE1EA10"/>
<reference evidence="2" key="1">
    <citation type="journal article" date="2023" name="G3 (Bethesda)">
        <title>A reference genome for the long-term kleptoplast-retaining sea slug Elysia crispata morphotype clarki.</title>
        <authorList>
            <person name="Eastman K.E."/>
            <person name="Pendleton A.L."/>
            <person name="Shaikh M.A."/>
            <person name="Suttiyut T."/>
            <person name="Ogas R."/>
            <person name="Tomko P."/>
            <person name="Gavelis G."/>
            <person name="Widhalm J.R."/>
            <person name="Wisecaver J.H."/>
        </authorList>
    </citation>
    <scope>NUCLEOTIDE SEQUENCE</scope>
    <source>
        <strain evidence="2">ECLA1</strain>
    </source>
</reference>
<organism evidence="2 3">
    <name type="scientific">Elysia crispata</name>
    <name type="common">lettuce slug</name>
    <dbReference type="NCBI Taxonomy" id="231223"/>
    <lineage>
        <taxon>Eukaryota</taxon>
        <taxon>Metazoa</taxon>
        <taxon>Spiralia</taxon>
        <taxon>Lophotrochozoa</taxon>
        <taxon>Mollusca</taxon>
        <taxon>Gastropoda</taxon>
        <taxon>Heterobranchia</taxon>
        <taxon>Euthyneura</taxon>
        <taxon>Panpulmonata</taxon>
        <taxon>Sacoglossa</taxon>
        <taxon>Placobranchoidea</taxon>
        <taxon>Plakobranchidae</taxon>
        <taxon>Elysia</taxon>
    </lineage>
</organism>
<feature type="domain" description="C-type lectin" evidence="1">
    <location>
        <begin position="100"/>
        <end position="216"/>
    </location>
</feature>
<evidence type="ECO:0000313" key="2">
    <source>
        <dbReference type="EMBL" id="KAK3798990.1"/>
    </source>
</evidence>
<dbReference type="SUPFAM" id="SSF56436">
    <property type="entry name" value="C-type lectin-like"/>
    <property type="match status" value="1"/>
</dbReference>
<sequence>MSSYYFTVNNDAECIKAQLSPPWTAKNEFTCIAECKSRFQDRCRNVLFNNQSLACTPVHPMSRDDPSPGFQPGDILFSEDMTRYLACDTAAGFKVYQECGQAVCALQSSVKATYSNAKAACQAQNATVYSPNTYERFGLLNTLMSENSINNWIGLTRVDISWVWETGDVVQPEFASFMWGVGQPNLNPGDFCTLKLYGVQKLHDSKCINEYRYVCEQRQSTSHKQELQTSN</sequence>
<dbReference type="SMART" id="SM00034">
    <property type="entry name" value="CLECT"/>
    <property type="match status" value="1"/>
</dbReference>
<evidence type="ECO:0000259" key="1">
    <source>
        <dbReference type="PROSITE" id="PS50041"/>
    </source>
</evidence>
<keyword evidence="3" id="KW-1185">Reference proteome</keyword>
<protein>
    <recommendedName>
        <fullName evidence="1">C-type lectin domain-containing protein</fullName>
    </recommendedName>
</protein>
<dbReference type="Pfam" id="PF00059">
    <property type="entry name" value="Lectin_C"/>
    <property type="match status" value="1"/>
</dbReference>
<dbReference type="InterPro" id="IPR016186">
    <property type="entry name" value="C-type_lectin-like/link_sf"/>
</dbReference>
<accession>A0AAE1EA10</accession>